<dbReference type="Proteomes" id="UP000290819">
    <property type="component" value="Unassembled WGS sequence"/>
</dbReference>
<keyword evidence="3" id="KW-1185">Reference proteome</keyword>
<accession>A0A4Q1UK91</accession>
<proteinExistence type="predicted"/>
<dbReference type="EMBL" id="MZXW01000053">
    <property type="protein sequence ID" value="RXT35363.1"/>
    <property type="molecule type" value="Genomic_DNA"/>
</dbReference>
<evidence type="ECO:0000313" key="3">
    <source>
        <dbReference type="Proteomes" id="UP000290819"/>
    </source>
</evidence>
<dbReference type="RefSeq" id="WP_129275301.1">
    <property type="nucleotide sequence ID" value="NZ_MZXW01000053.1"/>
</dbReference>
<evidence type="ECO:0000313" key="2">
    <source>
        <dbReference type="EMBL" id="RXT35363.1"/>
    </source>
</evidence>
<evidence type="ECO:0000256" key="1">
    <source>
        <dbReference type="SAM" id="MobiDB-lite"/>
    </source>
</evidence>
<sequence>MPKTETEEAMGEMLEFVNSSLPEVASIVLSYLSIKDQTAIYDGFTKLSEERSLSSREQKAMSVVGAGALVDIKALWAEFQAEHGLDAEHGVNIEPPLPPLIENDALNLGAELQAALEAKQNSDVPPEIGDGVNHNGDGPDGGDNHAGDFNGPDDDHKEGEVIERERGR</sequence>
<gene>
    <name evidence="2" type="ORF">B5V03_36455</name>
</gene>
<feature type="compositionally biased region" description="Basic and acidic residues" evidence="1">
    <location>
        <begin position="153"/>
        <end position="168"/>
    </location>
</feature>
<dbReference type="AlphaFoldDB" id="A0A4Q1UK91"/>
<organism evidence="2 3">
    <name type="scientific">Bradyrhizobium betae</name>
    <dbReference type="NCBI Taxonomy" id="244734"/>
    <lineage>
        <taxon>Bacteria</taxon>
        <taxon>Pseudomonadati</taxon>
        <taxon>Pseudomonadota</taxon>
        <taxon>Alphaproteobacteria</taxon>
        <taxon>Hyphomicrobiales</taxon>
        <taxon>Nitrobacteraceae</taxon>
        <taxon>Bradyrhizobium</taxon>
    </lineage>
</organism>
<protein>
    <submittedName>
        <fullName evidence="2">Uncharacterized protein</fullName>
    </submittedName>
</protein>
<feature type="region of interest" description="Disordered" evidence="1">
    <location>
        <begin position="117"/>
        <end position="168"/>
    </location>
</feature>
<dbReference type="OrthoDB" id="9979380at2"/>
<name>A0A4Q1UK91_9BRAD</name>
<comment type="caution">
    <text evidence="2">The sequence shown here is derived from an EMBL/GenBank/DDBJ whole genome shotgun (WGS) entry which is preliminary data.</text>
</comment>
<reference evidence="2 3" key="1">
    <citation type="submission" date="2017-03" db="EMBL/GenBank/DDBJ databases">
        <authorList>
            <person name="Safronova V.I."/>
            <person name="Sazanova A.L."/>
            <person name="Chirak E.R."/>
        </authorList>
    </citation>
    <scope>NUCLEOTIDE SEQUENCE [LARGE SCALE GENOMIC DNA]</scope>
    <source>
        <strain evidence="2 3">Opo-243</strain>
    </source>
</reference>